<protein>
    <submittedName>
        <fullName evidence="1">Uncharacterized protein</fullName>
    </submittedName>
</protein>
<dbReference type="Proteomes" id="UP001281147">
    <property type="component" value="Unassembled WGS sequence"/>
</dbReference>
<evidence type="ECO:0000313" key="2">
    <source>
        <dbReference type="Proteomes" id="UP001281147"/>
    </source>
</evidence>
<organism evidence="1 2">
    <name type="scientific">Vermiconidia calcicola</name>
    <dbReference type="NCBI Taxonomy" id="1690605"/>
    <lineage>
        <taxon>Eukaryota</taxon>
        <taxon>Fungi</taxon>
        <taxon>Dikarya</taxon>
        <taxon>Ascomycota</taxon>
        <taxon>Pezizomycotina</taxon>
        <taxon>Dothideomycetes</taxon>
        <taxon>Dothideomycetidae</taxon>
        <taxon>Mycosphaerellales</taxon>
        <taxon>Extremaceae</taxon>
        <taxon>Vermiconidia</taxon>
    </lineage>
</organism>
<evidence type="ECO:0000313" key="1">
    <source>
        <dbReference type="EMBL" id="KAK3686540.1"/>
    </source>
</evidence>
<sequence length="215" mass="23190">MPAPEKASLLTIPCELRNAIYCYIFLPDPNTTGPLPSNKDGAANSITTALYLSRSESSPQTHQPNQLRLLQTCKQIHNEAHLLALSTTTFHLSGETSYPTCFSTLIAPLPSAKIVALRHLSLRTRISSLRALNETWSGAPFGDWTLQLDTLTIIPTRADSSRTCYQEVADLSQSHTLAYIFAETLKGLRNVRGFGGWCIGVLFIGCGGGVGGGVG</sequence>
<name>A0ACC3MF93_9PEZI</name>
<comment type="caution">
    <text evidence="1">The sequence shown here is derived from an EMBL/GenBank/DDBJ whole genome shotgun (WGS) entry which is preliminary data.</text>
</comment>
<accession>A0ACC3MF93</accession>
<dbReference type="EMBL" id="JAUTXU010000314">
    <property type="protein sequence ID" value="KAK3686540.1"/>
    <property type="molecule type" value="Genomic_DNA"/>
</dbReference>
<reference evidence="1" key="1">
    <citation type="submission" date="2023-07" db="EMBL/GenBank/DDBJ databases">
        <title>Black Yeasts Isolated from many extreme environments.</title>
        <authorList>
            <person name="Coleine C."/>
            <person name="Stajich J.E."/>
            <person name="Selbmann L."/>
        </authorList>
    </citation>
    <scope>NUCLEOTIDE SEQUENCE</scope>
    <source>
        <strain evidence="1">CCFEE 5714</strain>
    </source>
</reference>
<proteinExistence type="predicted"/>
<gene>
    <name evidence="1" type="ORF">LTR37_019710</name>
</gene>
<keyword evidence="2" id="KW-1185">Reference proteome</keyword>